<dbReference type="EMBL" id="UXUI01008702">
    <property type="protein sequence ID" value="VDD92181.1"/>
    <property type="molecule type" value="Genomic_DNA"/>
</dbReference>
<keyword evidence="5" id="KW-0809">Transit peptide</keyword>
<protein>
    <submittedName>
        <fullName evidence="12">Glutaryl-CoA dehydrogenase, mitochondrial</fullName>
    </submittedName>
</protein>
<reference evidence="12" key="1">
    <citation type="submission" date="2017-02" db="UniProtKB">
        <authorList>
            <consortium name="WormBaseParasite"/>
        </authorList>
    </citation>
    <scope>IDENTIFICATION</scope>
</reference>
<evidence type="ECO:0000313" key="11">
    <source>
        <dbReference type="Proteomes" id="UP000274131"/>
    </source>
</evidence>
<dbReference type="GO" id="GO:0050660">
    <property type="term" value="F:flavin adenine dinucleotide binding"/>
    <property type="evidence" value="ECO:0007669"/>
    <property type="project" value="InterPro"/>
</dbReference>
<dbReference type="InterPro" id="IPR046373">
    <property type="entry name" value="Acyl-CoA_Oxase/DH_mid-dom_sf"/>
</dbReference>
<evidence type="ECO:0000256" key="2">
    <source>
        <dbReference type="ARBA" id="ARBA00004173"/>
    </source>
</evidence>
<evidence type="ECO:0000256" key="4">
    <source>
        <dbReference type="ARBA" id="ARBA00022827"/>
    </source>
</evidence>
<evidence type="ECO:0000313" key="12">
    <source>
        <dbReference type="WBParaSite" id="EVEC_0000741101-mRNA-1"/>
    </source>
</evidence>
<dbReference type="InterPro" id="IPR009100">
    <property type="entry name" value="AcylCoA_DH/oxidase_NM_dom_sf"/>
</dbReference>
<feature type="domain" description="Acyl-CoA dehydrogenase/oxidase N-terminal" evidence="9">
    <location>
        <begin position="44"/>
        <end position="155"/>
    </location>
</feature>
<sequence>MSTIFRTALRFVLTEKTSKAAVIPSRGASSFNWQDAFDLRSQLTEEERGLMDSTREYCKDKLLPRVVEAFRSEKFDPAVIPEMGKMGLLGAPYEGYGCAGTSFVGYGLIAREIERIDSGYRSSFSVQTSLVISPIHRFGTEAQKEKYIPSLAAGEKIGCFGLTEPNHGSNPAGMETKAKWDPVKKAYLLSGTKSWISNSPVADIFIVWARSERHNNEIMGFILEKGMPGLTAPKIEGKLSLRTSITGQIAMDEVEVPEENLLPKIKGLAGPFDCLNNARLGIAWGVLGSAEECFHISRQYAIDR</sequence>
<dbReference type="InterPro" id="IPR036250">
    <property type="entry name" value="AcylCo_DH-like_C"/>
</dbReference>
<dbReference type="WBParaSite" id="EVEC_0000741101-mRNA-1">
    <property type="protein sequence ID" value="EVEC_0000741101-mRNA-1"/>
    <property type="gene ID" value="EVEC_0000741101"/>
</dbReference>
<dbReference type="InterPro" id="IPR052033">
    <property type="entry name" value="Glutaryl-CoA_DH_mitochondrial"/>
</dbReference>
<organism evidence="12">
    <name type="scientific">Enterobius vermicularis</name>
    <name type="common">Human pinworm</name>
    <dbReference type="NCBI Taxonomy" id="51028"/>
    <lineage>
        <taxon>Eukaryota</taxon>
        <taxon>Metazoa</taxon>
        <taxon>Ecdysozoa</taxon>
        <taxon>Nematoda</taxon>
        <taxon>Chromadorea</taxon>
        <taxon>Rhabditida</taxon>
        <taxon>Spirurina</taxon>
        <taxon>Oxyuridomorpha</taxon>
        <taxon>Oxyuroidea</taxon>
        <taxon>Oxyuridae</taxon>
        <taxon>Enterobius</taxon>
    </lineage>
</organism>
<dbReference type="SUPFAM" id="SSF56645">
    <property type="entry name" value="Acyl-CoA dehydrogenase NM domain-like"/>
    <property type="match status" value="1"/>
</dbReference>
<keyword evidence="4" id="KW-0274">FAD</keyword>
<evidence type="ECO:0000259" key="9">
    <source>
        <dbReference type="Pfam" id="PF02771"/>
    </source>
</evidence>
<reference evidence="10 11" key="2">
    <citation type="submission" date="2018-10" db="EMBL/GenBank/DDBJ databases">
        <authorList>
            <consortium name="Pathogen Informatics"/>
        </authorList>
    </citation>
    <scope>NUCLEOTIDE SEQUENCE [LARGE SCALE GENOMIC DNA]</scope>
</reference>
<dbReference type="GO" id="GO:0046949">
    <property type="term" value="P:fatty-acyl-CoA biosynthetic process"/>
    <property type="evidence" value="ECO:0007669"/>
    <property type="project" value="TreeGrafter"/>
</dbReference>
<dbReference type="Pfam" id="PF02771">
    <property type="entry name" value="Acyl-CoA_dh_N"/>
    <property type="match status" value="1"/>
</dbReference>
<comment type="cofactor">
    <cofactor evidence="1">
        <name>FAD</name>
        <dbReference type="ChEBI" id="CHEBI:57692"/>
    </cofactor>
</comment>
<comment type="subcellular location">
    <subcellularLocation>
        <location evidence="2">Mitochondrion</location>
    </subcellularLocation>
</comment>
<dbReference type="SUPFAM" id="SSF47203">
    <property type="entry name" value="Acyl-CoA dehydrogenase C-terminal domain-like"/>
    <property type="match status" value="1"/>
</dbReference>
<dbReference type="GO" id="GO:0004361">
    <property type="term" value="F:glutaryl-CoA dehydrogenase activity"/>
    <property type="evidence" value="ECO:0007669"/>
    <property type="project" value="TreeGrafter"/>
</dbReference>
<gene>
    <name evidence="10" type="ORF">EVEC_LOCUS6932</name>
</gene>
<evidence type="ECO:0000256" key="7">
    <source>
        <dbReference type="ARBA" id="ARBA00023128"/>
    </source>
</evidence>
<keyword evidence="11" id="KW-1185">Reference proteome</keyword>
<keyword evidence="6" id="KW-0560">Oxidoreductase</keyword>
<dbReference type="InterPro" id="IPR006091">
    <property type="entry name" value="Acyl-CoA_Oxase/DH_mid-dom"/>
</dbReference>
<feature type="domain" description="Acyl-CoA oxidase/dehydrogenase middle" evidence="8">
    <location>
        <begin position="159"/>
        <end position="254"/>
    </location>
</feature>
<keyword evidence="7" id="KW-0496">Mitochondrion</keyword>
<dbReference type="STRING" id="51028.A0A0N4VAC3"/>
<dbReference type="Gene3D" id="1.20.140.10">
    <property type="entry name" value="Butyryl-CoA Dehydrogenase, subunit A, domain 3"/>
    <property type="match status" value="1"/>
</dbReference>
<name>A0A0N4VAC3_ENTVE</name>
<dbReference type="GO" id="GO:0000062">
    <property type="term" value="F:fatty-acyl-CoA binding"/>
    <property type="evidence" value="ECO:0007669"/>
    <property type="project" value="TreeGrafter"/>
</dbReference>
<evidence type="ECO:0000256" key="5">
    <source>
        <dbReference type="ARBA" id="ARBA00022946"/>
    </source>
</evidence>
<dbReference type="GO" id="GO:0005743">
    <property type="term" value="C:mitochondrial inner membrane"/>
    <property type="evidence" value="ECO:0007669"/>
    <property type="project" value="TreeGrafter"/>
</dbReference>
<evidence type="ECO:0000256" key="1">
    <source>
        <dbReference type="ARBA" id="ARBA00001974"/>
    </source>
</evidence>
<dbReference type="Gene3D" id="1.10.540.10">
    <property type="entry name" value="Acyl-CoA dehydrogenase/oxidase, N-terminal domain"/>
    <property type="match status" value="1"/>
</dbReference>
<dbReference type="InterPro" id="IPR013786">
    <property type="entry name" value="AcylCoA_DH/ox_N"/>
</dbReference>
<evidence type="ECO:0000256" key="6">
    <source>
        <dbReference type="ARBA" id="ARBA00023002"/>
    </source>
</evidence>
<dbReference type="AlphaFoldDB" id="A0A0N4VAC3"/>
<dbReference type="Pfam" id="PF02770">
    <property type="entry name" value="Acyl-CoA_dh_M"/>
    <property type="match status" value="1"/>
</dbReference>
<evidence type="ECO:0000256" key="3">
    <source>
        <dbReference type="ARBA" id="ARBA00022630"/>
    </source>
</evidence>
<dbReference type="PANTHER" id="PTHR42807:SF1">
    <property type="entry name" value="GLUTARYL-COA DEHYDROGENASE, MITOCHONDRIAL"/>
    <property type="match status" value="1"/>
</dbReference>
<dbReference type="GO" id="GO:0033539">
    <property type="term" value="P:fatty acid beta-oxidation using acyl-CoA dehydrogenase"/>
    <property type="evidence" value="ECO:0007669"/>
    <property type="project" value="TreeGrafter"/>
</dbReference>
<accession>A0A0N4VAC3</accession>
<keyword evidence="3" id="KW-0285">Flavoprotein</keyword>
<dbReference type="OrthoDB" id="435240at2759"/>
<dbReference type="PANTHER" id="PTHR42807">
    <property type="entry name" value="GLUTARYL-COA DEHYDROGENASE, MITOCHONDRIAL"/>
    <property type="match status" value="1"/>
</dbReference>
<proteinExistence type="predicted"/>
<dbReference type="FunFam" id="2.40.110.10:FF:000008">
    <property type="entry name" value="Glutaryl-CoA dehydrogenase, mitochondrial"/>
    <property type="match status" value="1"/>
</dbReference>
<dbReference type="Proteomes" id="UP000274131">
    <property type="component" value="Unassembled WGS sequence"/>
</dbReference>
<evidence type="ECO:0000313" key="10">
    <source>
        <dbReference type="EMBL" id="VDD92181.1"/>
    </source>
</evidence>
<evidence type="ECO:0000259" key="8">
    <source>
        <dbReference type="Pfam" id="PF02770"/>
    </source>
</evidence>
<dbReference type="Gene3D" id="2.40.110.10">
    <property type="entry name" value="Butyryl-CoA Dehydrogenase, subunit A, domain 2"/>
    <property type="match status" value="1"/>
</dbReference>
<dbReference type="FunFam" id="1.10.540.10:FF:000003">
    <property type="entry name" value="glutaryl-CoA dehydrogenase, mitochondrial"/>
    <property type="match status" value="1"/>
</dbReference>
<dbReference type="InterPro" id="IPR037069">
    <property type="entry name" value="AcylCoA_DH/ox_N_sf"/>
</dbReference>